<organism evidence="2 3">
    <name type="scientific">Flavobacterium kingsejongi</name>
    <dbReference type="NCBI Taxonomy" id="1678728"/>
    <lineage>
        <taxon>Bacteria</taxon>
        <taxon>Pseudomonadati</taxon>
        <taxon>Bacteroidota</taxon>
        <taxon>Flavobacteriia</taxon>
        <taxon>Flavobacteriales</taxon>
        <taxon>Flavobacteriaceae</taxon>
        <taxon>Flavobacterium</taxon>
    </lineage>
</organism>
<sequence>MEQVTTYTVKARNAPGLWVFKYHLNGALSRFEVLDGNLTQKQINWFFYDGNFPATESAMKTVWIPKGKANFEITTALPELTFETLWNLYDNKVKRVEAEKAFKKLKPADVIKCFLAIPGYNRYLARKNTAKAHLSTFINQQYYADDWQKAA</sequence>
<reference evidence="2 3" key="1">
    <citation type="submission" date="2017-04" db="EMBL/GenBank/DDBJ databases">
        <title>Complete genome sequence of Flavobacterium kingsejong AJ004.</title>
        <authorList>
            <person name="Lee P.C."/>
        </authorList>
    </citation>
    <scope>NUCLEOTIDE SEQUENCE [LARGE SCALE GENOMIC DNA]</scope>
    <source>
        <strain evidence="2 3">AJ004</strain>
    </source>
</reference>
<dbReference type="RefSeq" id="WP_108736441.1">
    <property type="nucleotide sequence ID" value="NZ_CP020919.1"/>
</dbReference>
<accession>A0A2S1LMR9</accession>
<dbReference type="AlphaFoldDB" id="A0A2S1LMR9"/>
<name>A0A2S1LMR9_9FLAO</name>
<evidence type="ECO:0000313" key="1">
    <source>
        <dbReference type="EMBL" id="AWG24812.1"/>
    </source>
</evidence>
<dbReference type="EMBL" id="CP020919">
    <property type="protein sequence ID" value="AWG24812.1"/>
    <property type="molecule type" value="Genomic_DNA"/>
</dbReference>
<dbReference type="Proteomes" id="UP000244677">
    <property type="component" value="Chromosome"/>
</dbReference>
<evidence type="ECO:0000313" key="3">
    <source>
        <dbReference type="Proteomes" id="UP000244677"/>
    </source>
</evidence>
<dbReference type="KEGG" id="fki:FK004_07250"/>
<protein>
    <submittedName>
        <fullName evidence="2">Uncharacterized protein</fullName>
    </submittedName>
</protein>
<proteinExistence type="predicted"/>
<gene>
    <name evidence="1" type="ORF">FK004_06005</name>
    <name evidence="2" type="ORF">FK004_07250</name>
</gene>
<dbReference type="KEGG" id="fki:FK004_06005"/>
<dbReference type="OrthoDB" id="1132132at2"/>
<keyword evidence="3" id="KW-1185">Reference proteome</keyword>
<evidence type="ECO:0000313" key="2">
    <source>
        <dbReference type="EMBL" id="AWG25042.1"/>
    </source>
</evidence>
<dbReference type="EMBL" id="CP020919">
    <property type="protein sequence ID" value="AWG25042.1"/>
    <property type="molecule type" value="Genomic_DNA"/>
</dbReference>